<dbReference type="Proteomes" id="UP000000674">
    <property type="component" value="Chromosome"/>
</dbReference>
<dbReference type="InterPro" id="IPR002491">
    <property type="entry name" value="ABC_transptr_periplasmic_BD"/>
</dbReference>
<feature type="domain" description="Fe/B12 periplasmic-binding" evidence="1">
    <location>
        <begin position="72"/>
        <end position="348"/>
    </location>
</feature>
<sequence length="377" mass="42394">MDDKIDEMDVAYVQGIIDGKMEPTMLSDANCDGKIDFEDIDQINALIKDEAKFLIVVDSVGRNVTIKLPINKLIALGSYRIEAVKILNAENKVVGISSDIPDKNYYYPELIEKPLVGTWSSPDSETIVALSPDIVITSANLQRATNLENALKYANIPVIGLDFYRDDIIKSEIRTLGFILNKDDEAERYIKWRRGYEQTITDYVAKLEDNDKPHVFMEWGTKNTASEISSYGRGSSGDAVCRFTGGINIAADLPEYPKVDSEWVLATNPDIIIRMLAPGGEKPGWNNTEETASILKNYIESRPGWTNLEAVKNNRVHLLSTEIAWGPDSIVGVAYFAKWLHPSIDIDPMKIYMEYLEDFMDLRYSEEDIGVLGYPTK</sequence>
<dbReference type="PANTHER" id="PTHR30535">
    <property type="entry name" value="VITAMIN B12-BINDING PROTEIN"/>
    <property type="match status" value="1"/>
</dbReference>
<dbReference type="InterPro" id="IPR018247">
    <property type="entry name" value="EF_Hand_1_Ca_BS"/>
</dbReference>
<dbReference type="STRING" id="349307.Mthe_1591"/>
<dbReference type="InterPro" id="IPR050902">
    <property type="entry name" value="ABC_Transporter_SBP"/>
</dbReference>
<dbReference type="SUPFAM" id="SSF53807">
    <property type="entry name" value="Helical backbone' metal receptor"/>
    <property type="match status" value="1"/>
</dbReference>
<dbReference type="PROSITE" id="PS00018">
    <property type="entry name" value="EF_HAND_1"/>
    <property type="match status" value="1"/>
</dbReference>
<dbReference type="Gene3D" id="3.40.50.1980">
    <property type="entry name" value="Nitrogenase molybdenum iron protein domain"/>
    <property type="match status" value="2"/>
</dbReference>
<reference evidence="2 3" key="1">
    <citation type="submission" date="2006-10" db="EMBL/GenBank/DDBJ databases">
        <title>Complete sequence of Methanosaeta thermophila PT.</title>
        <authorList>
            <consortium name="US DOE Joint Genome Institute"/>
            <person name="Copeland A."/>
            <person name="Lucas S."/>
            <person name="Lapidus A."/>
            <person name="Barry K."/>
            <person name="Detter J.C."/>
            <person name="Glavina del Rio T."/>
            <person name="Hammon N."/>
            <person name="Israni S."/>
            <person name="Pitluck S."/>
            <person name="Chain P."/>
            <person name="Malfatti S."/>
            <person name="Shin M."/>
            <person name="Vergez L."/>
            <person name="Schmutz J."/>
            <person name="Larimer F."/>
            <person name="Land M."/>
            <person name="Hauser L."/>
            <person name="Kyrpides N."/>
            <person name="Kim E."/>
            <person name="Smith K.S."/>
            <person name="Ingram-Smith C."/>
            <person name="Richardson P."/>
        </authorList>
    </citation>
    <scope>NUCLEOTIDE SEQUENCE [LARGE SCALE GENOMIC DNA]</scope>
    <source>
        <strain evidence="3">DSM 6194 / JCM 14653 / NBRC 101360 / PT</strain>
    </source>
</reference>
<dbReference type="AlphaFoldDB" id="A0B9I7"/>
<dbReference type="Pfam" id="PF01497">
    <property type="entry name" value="Peripla_BP_2"/>
    <property type="match status" value="1"/>
</dbReference>
<evidence type="ECO:0000313" key="2">
    <source>
        <dbReference type="EMBL" id="ABK15361.1"/>
    </source>
</evidence>
<evidence type="ECO:0000259" key="1">
    <source>
        <dbReference type="PROSITE" id="PS50983"/>
    </source>
</evidence>
<dbReference type="KEGG" id="mtp:Mthe_1591"/>
<accession>A0B9I7</accession>
<name>A0B9I7_METTP</name>
<dbReference type="HOGENOM" id="CLU_038034_2_0_2"/>
<gene>
    <name evidence="2" type="ordered locus">Mthe_1591</name>
</gene>
<proteinExistence type="predicted"/>
<organism evidence="2 3">
    <name type="scientific">Methanothrix thermoacetophila (strain DSM 6194 / JCM 14653 / NBRC 101360 / PT)</name>
    <name type="common">Methanosaeta thermophila</name>
    <dbReference type="NCBI Taxonomy" id="349307"/>
    <lineage>
        <taxon>Archaea</taxon>
        <taxon>Methanobacteriati</taxon>
        <taxon>Methanobacteriota</taxon>
        <taxon>Stenosarchaea group</taxon>
        <taxon>Methanomicrobia</taxon>
        <taxon>Methanotrichales</taxon>
        <taxon>Methanotrichaceae</taxon>
        <taxon>Methanothrix</taxon>
    </lineage>
</organism>
<dbReference type="PROSITE" id="PS50983">
    <property type="entry name" value="FE_B12_PBP"/>
    <property type="match status" value="1"/>
</dbReference>
<evidence type="ECO:0000313" key="3">
    <source>
        <dbReference type="Proteomes" id="UP000000674"/>
    </source>
</evidence>
<dbReference type="PANTHER" id="PTHR30535:SF34">
    <property type="entry name" value="MOLYBDATE-BINDING PROTEIN MOLA"/>
    <property type="match status" value="1"/>
</dbReference>
<dbReference type="EMBL" id="CP000477">
    <property type="protein sequence ID" value="ABK15361.1"/>
    <property type="molecule type" value="Genomic_DNA"/>
</dbReference>
<protein>
    <submittedName>
        <fullName evidence="2">Periplasmic binding protein</fullName>
    </submittedName>
</protein>
<keyword evidence="3" id="KW-1185">Reference proteome</keyword>